<evidence type="ECO:0000313" key="3">
    <source>
        <dbReference type="Proteomes" id="UP000198211"/>
    </source>
</evidence>
<name>A0A225WC88_9STRA</name>
<dbReference type="AlphaFoldDB" id="A0A225WC88"/>
<sequence length="70" mass="8062">MTARPGMHSRTKHIENKFHVSRDLVEKKEMKVEHVGTNDMIADIMTKALGTVKFARFRKALKVLSPEELQ</sequence>
<gene>
    <name evidence="2" type="ORF">PHMEG_00012074</name>
</gene>
<dbReference type="OrthoDB" id="123412at2759"/>
<comment type="caution">
    <text evidence="2">The sequence shown here is derived from an EMBL/GenBank/DDBJ whole genome shotgun (WGS) entry which is preliminary data.</text>
</comment>
<evidence type="ECO:0000313" key="2">
    <source>
        <dbReference type="EMBL" id="OWZ14450.1"/>
    </source>
</evidence>
<dbReference type="Proteomes" id="UP000198211">
    <property type="component" value="Unassembled WGS sequence"/>
</dbReference>
<proteinExistence type="predicted"/>
<evidence type="ECO:0000256" key="1">
    <source>
        <dbReference type="SAM" id="MobiDB-lite"/>
    </source>
</evidence>
<accession>A0A225WC88</accession>
<organism evidence="2 3">
    <name type="scientific">Phytophthora megakarya</name>
    <dbReference type="NCBI Taxonomy" id="4795"/>
    <lineage>
        <taxon>Eukaryota</taxon>
        <taxon>Sar</taxon>
        <taxon>Stramenopiles</taxon>
        <taxon>Oomycota</taxon>
        <taxon>Peronosporomycetes</taxon>
        <taxon>Peronosporales</taxon>
        <taxon>Peronosporaceae</taxon>
        <taxon>Phytophthora</taxon>
    </lineage>
</organism>
<keyword evidence="3" id="KW-1185">Reference proteome</keyword>
<dbReference type="EMBL" id="NBNE01001336">
    <property type="protein sequence ID" value="OWZ14450.1"/>
    <property type="molecule type" value="Genomic_DNA"/>
</dbReference>
<reference evidence="3" key="1">
    <citation type="submission" date="2017-03" db="EMBL/GenBank/DDBJ databases">
        <title>Phytopthora megakarya and P. palmivora, two closely related causual agents of cacao black pod achieved similar genome size and gene model numbers by different mechanisms.</title>
        <authorList>
            <person name="Ali S."/>
            <person name="Shao J."/>
            <person name="Larry D.J."/>
            <person name="Kronmiller B."/>
            <person name="Shen D."/>
            <person name="Strem M.D."/>
            <person name="Melnick R.L."/>
            <person name="Guiltinan M.J."/>
            <person name="Tyler B.M."/>
            <person name="Meinhardt L.W."/>
            <person name="Bailey B.A."/>
        </authorList>
    </citation>
    <scope>NUCLEOTIDE SEQUENCE [LARGE SCALE GENOMIC DNA]</scope>
    <source>
        <strain evidence="3">zdho120</strain>
    </source>
</reference>
<dbReference type="CDD" id="cd09272">
    <property type="entry name" value="RNase_HI_RT_Ty1"/>
    <property type="match status" value="1"/>
</dbReference>
<protein>
    <submittedName>
        <fullName evidence="2">Integrase, catalytic core protein</fullName>
    </submittedName>
</protein>
<feature type="region of interest" description="Disordered" evidence="1">
    <location>
        <begin position="1"/>
        <end position="20"/>
    </location>
</feature>